<organism evidence="4">
    <name type="scientific">uncultured Caudovirales phage</name>
    <dbReference type="NCBI Taxonomy" id="2100421"/>
    <lineage>
        <taxon>Viruses</taxon>
        <taxon>Duplodnaviria</taxon>
        <taxon>Heunggongvirae</taxon>
        <taxon>Uroviricota</taxon>
        <taxon>Caudoviricetes</taxon>
        <taxon>Peduoviridae</taxon>
        <taxon>Maltschvirus</taxon>
        <taxon>Maltschvirus maltsch</taxon>
    </lineage>
</organism>
<evidence type="ECO:0000313" key="4">
    <source>
        <dbReference type="EMBL" id="CAB4151196.1"/>
    </source>
</evidence>
<name>A0A6J5N1T4_9CAUD</name>
<protein>
    <submittedName>
        <fullName evidence="4">Intramolecular chaperone auto-processing domain containing protein</fullName>
    </submittedName>
</protein>
<reference evidence="4" key="1">
    <citation type="submission" date="2020-04" db="EMBL/GenBank/DDBJ databases">
        <authorList>
            <person name="Chiriac C."/>
            <person name="Salcher M."/>
            <person name="Ghai R."/>
            <person name="Kavagutti S V."/>
        </authorList>
    </citation>
    <scope>NUCLEOTIDE SEQUENCE</scope>
</reference>
<feature type="domain" description="Peptidase S74" evidence="3">
    <location>
        <begin position="506"/>
        <end position="602"/>
    </location>
</feature>
<evidence type="ECO:0000259" key="3">
    <source>
        <dbReference type="PROSITE" id="PS51688"/>
    </source>
</evidence>
<dbReference type="PROSITE" id="PS51688">
    <property type="entry name" value="ICA"/>
    <property type="match status" value="1"/>
</dbReference>
<accession>A0A6J5N1T4</accession>
<gene>
    <name evidence="4" type="ORF">UFOVP601_5</name>
</gene>
<dbReference type="GO" id="GO:0098015">
    <property type="term" value="C:virus tail"/>
    <property type="evidence" value="ECO:0007669"/>
    <property type="project" value="UniProtKB-KW"/>
</dbReference>
<proteinExistence type="predicted"/>
<evidence type="ECO:0000256" key="1">
    <source>
        <dbReference type="ARBA" id="ARBA00004328"/>
    </source>
</evidence>
<keyword evidence="2" id="KW-1227">Viral tail protein</keyword>
<comment type="subcellular location">
    <subcellularLocation>
        <location evidence="1">Virion</location>
    </subcellularLocation>
</comment>
<evidence type="ECO:0000256" key="2">
    <source>
        <dbReference type="ARBA" id="ARBA00022732"/>
    </source>
</evidence>
<dbReference type="EMBL" id="LR796569">
    <property type="protein sequence ID" value="CAB4151196.1"/>
    <property type="molecule type" value="Genomic_DNA"/>
</dbReference>
<sequence>MPRNGSGTFTLVTGNPVSPGTTIESAWANTTLSDIGTEITNSLSRTGAGGMLAAFRLADGTLAAPGVAFLNETGTGFYRAGSGEMWNAVQGIQIQQYTTGGVLIPTGKTFTAQGASTFSGALSYTSTLTGGTGVVNLGSGQFYKSATGDVGIGTATPAAKLQVVGGNVLLDNTTGLAIKTAGGASCDAVKLTAADILQIGGGGATTAVQMWTGGVERTRVDASGNVVIGAPTAVEKVTLNQGNYYAIRTGGAKLRLADQFNEISLESVPVGSGSDAIIKTSATERLRVDQNGTLGVGVVPSAWNSSAKAFQFNTRSAIFGFSDDTHVAQNVYYDSVGYKYIATTGAASNYRQTAGQHLWFNAPAGTAGAAISFTQAMTLDASGRLGIGQTSPQTALGFANAATISWGATNYPYISGDQSANTLIFGTQATERARITSGGDLLVGDTNGGLQNSYSTNFTKASGYWTVNHASGSPDTSRYFYFGYNGSEIGSITQSGTTSVAYNTSSDYRLKDNPQPLTGSGAFIDALQPKTWDWKADGSRGVGFLAHEAQAVSPRSVVGEKDAVDQDGKPIMQAMEYGSAEFIAHIIAELQNLRARVAALEA</sequence>
<dbReference type="InterPro" id="IPR030392">
    <property type="entry name" value="S74_ICA"/>
</dbReference>
<dbReference type="Pfam" id="PF13884">
    <property type="entry name" value="Peptidase_S74"/>
    <property type="match status" value="1"/>
</dbReference>
<keyword evidence="2" id="KW-0946">Virion</keyword>